<reference evidence="1 3" key="1">
    <citation type="submission" date="2008-03" db="EMBL/GenBank/DDBJ databases">
        <title>Annotation of Ixodes scapularis.</title>
        <authorList>
            <consortium name="Ixodes scapularis Genome Project Consortium"/>
            <person name="Caler E."/>
            <person name="Hannick L.I."/>
            <person name="Bidwell S."/>
            <person name="Joardar V."/>
            <person name="Thiagarajan M."/>
            <person name="Amedeo P."/>
            <person name="Galinsky K.J."/>
            <person name="Schobel S."/>
            <person name="Inman J."/>
            <person name="Hostetler J."/>
            <person name="Miller J."/>
            <person name="Hammond M."/>
            <person name="Megy K."/>
            <person name="Lawson D."/>
            <person name="Kodira C."/>
            <person name="Sutton G."/>
            <person name="Meyer J."/>
            <person name="Hill C.A."/>
            <person name="Birren B."/>
            <person name="Nene V."/>
            <person name="Collins F."/>
            <person name="Alarcon-Chaidez F."/>
            <person name="Wikel S."/>
            <person name="Strausberg R."/>
        </authorList>
    </citation>
    <scope>NUCLEOTIDE SEQUENCE [LARGE SCALE GENOMIC DNA]</scope>
    <source>
        <strain evidence="3">Wikel</strain>
        <strain evidence="1">Wikel colony</strain>
    </source>
</reference>
<dbReference type="EnsemblMetazoa" id="ISCW012591-RA">
    <property type="protein sequence ID" value="ISCW012591-PA"/>
    <property type="gene ID" value="ISCW012591"/>
</dbReference>
<keyword evidence="3" id="KW-1185">Reference proteome</keyword>
<name>B7QAA6_IXOSC</name>
<dbReference type="InParanoid" id="B7QAA6"/>
<evidence type="ECO:0000313" key="3">
    <source>
        <dbReference type="Proteomes" id="UP000001555"/>
    </source>
</evidence>
<evidence type="ECO:0000313" key="2">
    <source>
        <dbReference type="EnsemblMetazoa" id="ISCW012591-PA"/>
    </source>
</evidence>
<protein>
    <submittedName>
        <fullName evidence="1 2">Uncharacterized protein</fullName>
    </submittedName>
</protein>
<evidence type="ECO:0000313" key="1">
    <source>
        <dbReference type="EMBL" id="EEC15778.1"/>
    </source>
</evidence>
<dbReference type="AlphaFoldDB" id="B7QAA6"/>
<dbReference type="PaxDb" id="6945-B7QAA6"/>
<dbReference type="Proteomes" id="UP000001555">
    <property type="component" value="Unassembled WGS sequence"/>
</dbReference>
<dbReference type="VEuPathDB" id="VectorBase:ISCI012591"/>
<proteinExistence type="predicted"/>
<accession>B7QAA6</accession>
<dbReference type="HOGENOM" id="CLU_2815316_0_0_1"/>
<dbReference type="EMBL" id="ABJB010698797">
    <property type="status" value="NOT_ANNOTATED_CDS"/>
    <property type="molecule type" value="Genomic_DNA"/>
</dbReference>
<gene>
    <name evidence="1" type="ORF">IscW_ISCW012591</name>
</gene>
<dbReference type="EMBL" id="DS893134">
    <property type="protein sequence ID" value="EEC15778.1"/>
    <property type="molecule type" value="Genomic_DNA"/>
</dbReference>
<sequence length="67" mass="8021">MTALIVLIRERCPTANADIKRRRAYNQVRERYPLTPQNGLPILELRSMDDLLVRLPRRTWCLRRSNM</sequence>
<organism>
    <name type="scientific">Ixodes scapularis</name>
    <name type="common">Black-legged tick</name>
    <name type="synonym">Deer tick</name>
    <dbReference type="NCBI Taxonomy" id="6945"/>
    <lineage>
        <taxon>Eukaryota</taxon>
        <taxon>Metazoa</taxon>
        <taxon>Ecdysozoa</taxon>
        <taxon>Arthropoda</taxon>
        <taxon>Chelicerata</taxon>
        <taxon>Arachnida</taxon>
        <taxon>Acari</taxon>
        <taxon>Parasitiformes</taxon>
        <taxon>Ixodida</taxon>
        <taxon>Ixodoidea</taxon>
        <taxon>Ixodidae</taxon>
        <taxon>Ixodinae</taxon>
        <taxon>Ixodes</taxon>
    </lineage>
</organism>
<reference evidence="2" key="2">
    <citation type="submission" date="2020-05" db="UniProtKB">
        <authorList>
            <consortium name="EnsemblMetazoa"/>
        </authorList>
    </citation>
    <scope>IDENTIFICATION</scope>
    <source>
        <strain evidence="2">wikel</strain>
    </source>
</reference>
<dbReference type="VEuPathDB" id="VectorBase:ISCW012591"/>